<evidence type="ECO:0000313" key="3">
    <source>
        <dbReference type="Proteomes" id="UP000827549"/>
    </source>
</evidence>
<feature type="compositionally biased region" description="Low complexity" evidence="1">
    <location>
        <begin position="329"/>
        <end position="339"/>
    </location>
</feature>
<feature type="region of interest" description="Disordered" evidence="1">
    <location>
        <begin position="207"/>
        <end position="229"/>
    </location>
</feature>
<feature type="region of interest" description="Disordered" evidence="1">
    <location>
        <begin position="603"/>
        <end position="736"/>
    </location>
</feature>
<feature type="compositionally biased region" description="Polar residues" evidence="1">
    <location>
        <begin position="522"/>
        <end position="537"/>
    </location>
</feature>
<feature type="compositionally biased region" description="Low complexity" evidence="1">
    <location>
        <begin position="604"/>
        <end position="615"/>
    </location>
</feature>
<dbReference type="Proteomes" id="UP000827549">
    <property type="component" value="Chromosome 4"/>
</dbReference>
<evidence type="ECO:0000256" key="1">
    <source>
        <dbReference type="SAM" id="MobiDB-lite"/>
    </source>
</evidence>
<feature type="region of interest" description="Disordered" evidence="1">
    <location>
        <begin position="515"/>
        <end position="582"/>
    </location>
</feature>
<proteinExistence type="predicted"/>
<sequence length="736" mass="78691">MTSMADTPTLTSTRSRSSMPPTPIGATPPSSPVGRVPVLPPLVVPVVPPPSQRTWHQSQQPLSPPQPQQQQQPLPPQQQSPRPPVYHWPVDTNLEYDRSERRSALYAAATDAEGFRSRGDKVATPTLPPYTIAARPVVRPPSGTFSAGSARGAPSRMSSTTMDHTPDQWREDVFRREEALARREEDITRREEQRIRREEVLGHREDVVARREESLGEREKEARRREEHLGAREEILTRAEEDVARQRAAVDERAEALAAREAAARSDPGHGRAERERSDLPYVASAVSMSELERSYAAAYERRVSADSRYDPAPVRQRSSDSRELEHLQLAPAPTPAQQVQAQYAASSASHRTYGPKAYATDDAAAIATAYAAATARAASTAAATLAVRSAPASRRQSTETLAFPTATPHPGYSSRVASVPLEAAPRPVATRALTLPTLPTPTATPMPTLYAPKPHHYHAHPPPILTDLLDSESSASDGGDLSAPPVPPRPTGPPSLQVWPAQHISFSVDAHARDARFTGPNRRTSASTDGSWSTRTPRPLSDLEDDDAAPHRDSVASQASNPPPPPQGHAPRGPWAQSNGHAHALKLDAVLADHVVVAKDAIEVDTSASSGTSSHHSDPPPPPAPRAPRREDSVPISPKTTTAPPMAVPPPPKAPTPYPPPPSPNPPPPATPPTQAKSVMGSPPAPSANNLPAPRNPPAPPAPPTTSAIARGLTRLGAAPRGRRPAPPSQSSRST</sequence>
<feature type="compositionally biased region" description="Pro residues" evidence="1">
    <location>
        <begin position="647"/>
        <end position="673"/>
    </location>
</feature>
<feature type="compositionally biased region" description="Basic and acidic residues" evidence="1">
    <location>
        <begin position="262"/>
        <end position="279"/>
    </location>
</feature>
<feature type="compositionally biased region" description="Basic and acidic residues" evidence="1">
    <location>
        <begin position="318"/>
        <end position="327"/>
    </location>
</feature>
<feature type="compositionally biased region" description="Low complexity" evidence="1">
    <location>
        <begin position="706"/>
        <end position="721"/>
    </location>
</feature>
<feature type="compositionally biased region" description="Pro residues" evidence="1">
    <location>
        <begin position="62"/>
        <end position="86"/>
    </location>
</feature>
<keyword evidence="3" id="KW-1185">Reference proteome</keyword>
<feature type="region of interest" description="Disordered" evidence="1">
    <location>
        <begin position="108"/>
        <end position="127"/>
    </location>
</feature>
<feature type="compositionally biased region" description="Pro residues" evidence="1">
    <location>
        <begin position="485"/>
        <end position="494"/>
    </location>
</feature>
<dbReference type="AlphaFoldDB" id="A0AAF0YDZ2"/>
<dbReference type="RefSeq" id="XP_062628788.1">
    <property type="nucleotide sequence ID" value="XM_062772804.1"/>
</dbReference>
<dbReference type="EMBL" id="CP086717">
    <property type="protein sequence ID" value="WOO82756.1"/>
    <property type="molecule type" value="Genomic_DNA"/>
</dbReference>
<evidence type="ECO:0000313" key="2">
    <source>
        <dbReference type="EMBL" id="WOO82756.1"/>
    </source>
</evidence>
<feature type="region of interest" description="Disordered" evidence="1">
    <location>
        <begin position="437"/>
        <end position="499"/>
    </location>
</feature>
<name>A0AAF0YDZ2_9TREE</name>
<feature type="compositionally biased region" description="Basic and acidic residues" evidence="1">
    <location>
        <begin position="301"/>
        <end position="310"/>
    </location>
</feature>
<feature type="region of interest" description="Disordered" evidence="1">
    <location>
        <begin position="1"/>
        <end position="94"/>
    </location>
</feature>
<accession>A0AAF0YDZ2</accession>
<feature type="region of interest" description="Disordered" evidence="1">
    <location>
        <begin position="301"/>
        <end position="339"/>
    </location>
</feature>
<reference evidence="2" key="1">
    <citation type="submission" date="2023-10" db="EMBL/GenBank/DDBJ databases">
        <authorList>
            <person name="Noh H."/>
        </authorList>
    </citation>
    <scope>NUCLEOTIDE SEQUENCE</scope>
    <source>
        <strain evidence="2">DUCC4014</strain>
    </source>
</reference>
<feature type="compositionally biased region" description="Pro residues" evidence="1">
    <location>
        <begin position="38"/>
        <end position="51"/>
    </location>
</feature>
<feature type="region of interest" description="Disordered" evidence="1">
    <location>
        <begin position="247"/>
        <end position="283"/>
    </location>
</feature>
<feature type="region of interest" description="Disordered" evidence="1">
    <location>
        <begin position="133"/>
        <end position="170"/>
    </location>
</feature>
<protein>
    <submittedName>
        <fullName evidence="2">Reticulocyte-binding protein 2 a</fullName>
    </submittedName>
</protein>
<dbReference type="GeneID" id="87809465"/>
<feature type="compositionally biased region" description="Pro residues" evidence="1">
    <location>
        <begin position="695"/>
        <end position="705"/>
    </location>
</feature>
<gene>
    <name evidence="2" type="primary">PF13_0198_1</name>
    <name evidence="2" type="ORF">LOC62_04G006239</name>
</gene>
<organism evidence="2 3">
    <name type="scientific">Vanrija pseudolonga</name>
    <dbReference type="NCBI Taxonomy" id="143232"/>
    <lineage>
        <taxon>Eukaryota</taxon>
        <taxon>Fungi</taxon>
        <taxon>Dikarya</taxon>
        <taxon>Basidiomycota</taxon>
        <taxon>Agaricomycotina</taxon>
        <taxon>Tremellomycetes</taxon>
        <taxon>Trichosporonales</taxon>
        <taxon>Trichosporonaceae</taxon>
        <taxon>Vanrija</taxon>
    </lineage>
</organism>
<feature type="compositionally biased region" description="Low complexity" evidence="1">
    <location>
        <begin position="7"/>
        <end position="19"/>
    </location>
</feature>